<feature type="transmembrane region" description="Helical" evidence="1">
    <location>
        <begin position="23"/>
        <end position="43"/>
    </location>
</feature>
<reference evidence="2" key="1">
    <citation type="submission" date="2015-04" db="EMBL/GenBank/DDBJ databases">
        <title>A Genomic Island Harboring Arsenic Resistance Genes Varies in Gene Content and Is Located in Different Chromosomal Loci among Listeria monocytogenes Strains.</title>
        <authorList>
            <person name="Lee S."/>
            <person name="Ward T.J."/>
            <person name="Kathariou S."/>
        </authorList>
    </citation>
    <scope>NUCLEOTIDE SEQUENCE</scope>
    <source>
        <strain evidence="2">J3422</strain>
    </source>
</reference>
<evidence type="ECO:0000256" key="1">
    <source>
        <dbReference type="SAM" id="Phobius"/>
    </source>
</evidence>
<keyword evidence="1" id="KW-0472">Membrane</keyword>
<sequence length="44" mass="5527">MMQTHLYYESVFLSIKYRQPDKLFFIYQYVIVCYLNLLDNVYIH</sequence>
<keyword evidence="1" id="KW-1133">Transmembrane helix</keyword>
<name>A0A0U2VCS6_LISMN</name>
<proteinExistence type="predicted"/>
<accession>A0A0U2VCS6</accession>
<evidence type="ECO:0000313" key="2">
    <source>
        <dbReference type="EMBL" id="ALS35464.1"/>
    </source>
</evidence>
<keyword evidence="1" id="KW-0812">Transmembrane</keyword>
<dbReference type="EMBL" id="KR229747">
    <property type="protein sequence ID" value="ALS35464.1"/>
    <property type="molecule type" value="Genomic_DNA"/>
</dbReference>
<organism evidence="2">
    <name type="scientific">Listeria monocytogenes</name>
    <dbReference type="NCBI Taxonomy" id="1639"/>
    <lineage>
        <taxon>Bacteria</taxon>
        <taxon>Bacillati</taxon>
        <taxon>Bacillota</taxon>
        <taxon>Bacilli</taxon>
        <taxon>Bacillales</taxon>
        <taxon>Listeriaceae</taxon>
        <taxon>Listeria</taxon>
    </lineage>
</organism>
<dbReference type="AlphaFoldDB" id="A0A0U2VCS6"/>
<protein>
    <submittedName>
        <fullName evidence="2">Uncharacterized protein</fullName>
    </submittedName>
</protein>